<dbReference type="GeneID" id="30208101"/>
<accession>A0A1B9G4S0</accession>
<gene>
    <name evidence="2" type="ORF">I302_03702</name>
    <name evidence="3" type="ORF">I302_100330</name>
</gene>
<dbReference type="Proteomes" id="UP000092730">
    <property type="component" value="Chromosome 1"/>
</dbReference>
<sequence>MPYQLKPHAFSSNDSWHILNPEFSHRKFPSKSYKAFADLTRNYLSNTRSYLSFHHPSRSTPAQRRRVQVYKQPTGDHDDWETDSSGSQCNEEVHLDSEDEGLDPDTKENSIYGFMGLHTHSPPRTVTDTGLLDQAENRPMSGHDHDHWSMPEEKSDAEHSTNSPRGLARPFNWMTSHVHSNTLDRLLVPWSVKRLMHRAFRGNVSR</sequence>
<feature type="region of interest" description="Disordered" evidence="1">
    <location>
        <begin position="134"/>
        <end position="166"/>
    </location>
</feature>
<feature type="region of interest" description="Disordered" evidence="1">
    <location>
        <begin position="69"/>
        <end position="110"/>
    </location>
</feature>
<protein>
    <submittedName>
        <fullName evidence="2">Uncharacterized protein</fullName>
    </submittedName>
</protein>
<dbReference type="AlphaFoldDB" id="A0A1B9G4S0"/>
<organism evidence="2">
    <name type="scientific">Kwoniella bestiolae CBS 10118</name>
    <dbReference type="NCBI Taxonomy" id="1296100"/>
    <lineage>
        <taxon>Eukaryota</taxon>
        <taxon>Fungi</taxon>
        <taxon>Dikarya</taxon>
        <taxon>Basidiomycota</taxon>
        <taxon>Agaricomycotina</taxon>
        <taxon>Tremellomycetes</taxon>
        <taxon>Tremellales</taxon>
        <taxon>Cryptococcaceae</taxon>
        <taxon>Kwoniella</taxon>
    </lineage>
</organism>
<keyword evidence="4" id="KW-1185">Reference proteome</keyword>
<reference evidence="3" key="2">
    <citation type="submission" date="2013-07" db="EMBL/GenBank/DDBJ databases">
        <authorList>
            <consortium name="The Broad Institute Genome Sequencing Platform"/>
            <person name="Cuomo C."/>
            <person name="Litvintseva A."/>
            <person name="Chen Y."/>
            <person name="Heitman J."/>
            <person name="Sun S."/>
            <person name="Springer D."/>
            <person name="Dromer F."/>
            <person name="Young S.K."/>
            <person name="Zeng Q."/>
            <person name="Gargeya S."/>
            <person name="Fitzgerald M."/>
            <person name="Abouelleil A."/>
            <person name="Alvarado L."/>
            <person name="Berlin A.M."/>
            <person name="Chapman S.B."/>
            <person name="Dewar J."/>
            <person name="Goldberg J."/>
            <person name="Griggs A."/>
            <person name="Gujja S."/>
            <person name="Hansen M."/>
            <person name="Howarth C."/>
            <person name="Imamovic A."/>
            <person name="Larimer J."/>
            <person name="McCowan C."/>
            <person name="Murphy C."/>
            <person name="Pearson M."/>
            <person name="Priest M."/>
            <person name="Roberts A."/>
            <person name="Saif S."/>
            <person name="Shea T."/>
            <person name="Sykes S."/>
            <person name="Wortman J."/>
            <person name="Nusbaum C."/>
            <person name="Birren B."/>
        </authorList>
    </citation>
    <scope>NUCLEOTIDE SEQUENCE</scope>
    <source>
        <strain evidence="3">CBS 10118</strain>
    </source>
</reference>
<feature type="compositionally biased region" description="Basic and acidic residues" evidence="1">
    <location>
        <begin position="141"/>
        <end position="159"/>
    </location>
</feature>
<dbReference type="KEGG" id="kbi:30208101"/>
<evidence type="ECO:0000313" key="2">
    <source>
        <dbReference type="EMBL" id="OCF26025.1"/>
    </source>
</evidence>
<dbReference type="EMBL" id="KI894020">
    <property type="protein sequence ID" value="OCF26025.1"/>
    <property type="molecule type" value="Genomic_DNA"/>
</dbReference>
<proteinExistence type="predicted"/>
<reference evidence="2" key="1">
    <citation type="submission" date="2013-07" db="EMBL/GenBank/DDBJ databases">
        <title>The Genome Sequence of Cryptococcus bestiolae CBS10118.</title>
        <authorList>
            <consortium name="The Broad Institute Genome Sequencing Platform"/>
            <person name="Cuomo C."/>
            <person name="Litvintseva A."/>
            <person name="Chen Y."/>
            <person name="Heitman J."/>
            <person name="Sun S."/>
            <person name="Springer D."/>
            <person name="Dromer F."/>
            <person name="Young S.K."/>
            <person name="Zeng Q."/>
            <person name="Gargeya S."/>
            <person name="Fitzgerald M."/>
            <person name="Abouelleil A."/>
            <person name="Alvarado L."/>
            <person name="Berlin A.M."/>
            <person name="Chapman S.B."/>
            <person name="Dewar J."/>
            <person name="Goldberg J."/>
            <person name="Griggs A."/>
            <person name="Gujja S."/>
            <person name="Hansen M."/>
            <person name="Howarth C."/>
            <person name="Imamovic A."/>
            <person name="Larimer J."/>
            <person name="McCowan C."/>
            <person name="Murphy C."/>
            <person name="Pearson M."/>
            <person name="Priest M."/>
            <person name="Roberts A."/>
            <person name="Saif S."/>
            <person name="Shea T."/>
            <person name="Sykes S."/>
            <person name="Wortman J."/>
            <person name="Nusbaum C."/>
            <person name="Birren B."/>
        </authorList>
    </citation>
    <scope>NUCLEOTIDE SEQUENCE [LARGE SCALE GENOMIC DNA]</scope>
    <source>
        <strain evidence="2">CBS 10118</strain>
    </source>
</reference>
<dbReference type="EMBL" id="CP144541">
    <property type="protein sequence ID" value="WVW78376.1"/>
    <property type="molecule type" value="Genomic_DNA"/>
</dbReference>
<evidence type="ECO:0000313" key="3">
    <source>
        <dbReference type="EMBL" id="WVW78376.1"/>
    </source>
</evidence>
<dbReference type="OrthoDB" id="10652989at2759"/>
<reference evidence="2" key="3">
    <citation type="submission" date="2014-01" db="EMBL/GenBank/DDBJ databases">
        <title>Evolution of pathogenesis and genome organization in the Tremellales.</title>
        <authorList>
            <person name="Cuomo C."/>
            <person name="Litvintseva A."/>
            <person name="Heitman J."/>
            <person name="Chen Y."/>
            <person name="Sun S."/>
            <person name="Springer D."/>
            <person name="Dromer F."/>
            <person name="Young S."/>
            <person name="Zeng Q."/>
            <person name="Chapman S."/>
            <person name="Gujja S."/>
            <person name="Saif S."/>
            <person name="Birren B."/>
        </authorList>
    </citation>
    <scope>NUCLEOTIDE SEQUENCE</scope>
    <source>
        <strain evidence="2">CBS 10118</strain>
    </source>
</reference>
<evidence type="ECO:0000313" key="4">
    <source>
        <dbReference type="Proteomes" id="UP000092730"/>
    </source>
</evidence>
<reference evidence="3" key="4">
    <citation type="submission" date="2024-02" db="EMBL/GenBank/DDBJ databases">
        <title>Comparative genomics of Cryptococcus and Kwoniella reveals pathogenesis evolution and contrasting modes of karyotype evolution via chromosome fusion or intercentromeric recombination.</title>
        <authorList>
            <person name="Coelho M.A."/>
            <person name="David-Palma M."/>
            <person name="Shea T."/>
            <person name="Bowers K."/>
            <person name="McGinley-Smith S."/>
            <person name="Mohammad A.W."/>
            <person name="Gnirke A."/>
            <person name="Yurkov A.M."/>
            <person name="Nowrousian M."/>
            <person name="Sun S."/>
            <person name="Cuomo C.A."/>
            <person name="Heitman J."/>
        </authorList>
    </citation>
    <scope>NUCLEOTIDE SEQUENCE</scope>
    <source>
        <strain evidence="3">CBS 10118</strain>
    </source>
</reference>
<dbReference type="VEuPathDB" id="FungiDB:I302_03702"/>
<evidence type="ECO:0000256" key="1">
    <source>
        <dbReference type="SAM" id="MobiDB-lite"/>
    </source>
</evidence>
<dbReference type="RefSeq" id="XP_019047095.1">
    <property type="nucleotide sequence ID" value="XM_019190347.1"/>
</dbReference>
<name>A0A1B9G4S0_9TREE</name>